<organism evidence="10 11">
    <name type="scientific">Ascobolus immersus RN42</name>
    <dbReference type="NCBI Taxonomy" id="1160509"/>
    <lineage>
        <taxon>Eukaryota</taxon>
        <taxon>Fungi</taxon>
        <taxon>Dikarya</taxon>
        <taxon>Ascomycota</taxon>
        <taxon>Pezizomycotina</taxon>
        <taxon>Pezizomycetes</taxon>
        <taxon>Pezizales</taxon>
        <taxon>Ascobolaceae</taxon>
        <taxon>Ascobolus</taxon>
    </lineage>
</organism>
<dbReference type="PANTHER" id="PTHR28118">
    <property type="entry name" value="POLYNUCLEOTIDE 5'-TRIPHOSPHATASE-RELATED"/>
    <property type="match status" value="1"/>
</dbReference>
<comment type="subcellular location">
    <subcellularLocation>
        <location evidence="2 8">Nucleus</location>
    </subcellularLocation>
</comment>
<keyword evidence="5 8" id="KW-0378">Hydrolase</keyword>
<dbReference type="GO" id="GO:0031533">
    <property type="term" value="C:mRNA capping enzyme complex"/>
    <property type="evidence" value="ECO:0007669"/>
    <property type="project" value="UniProtKB-UniRule"/>
</dbReference>
<proteinExistence type="inferred from homology"/>
<evidence type="ECO:0000256" key="1">
    <source>
        <dbReference type="ARBA" id="ARBA00001946"/>
    </source>
</evidence>
<dbReference type="InterPro" id="IPR037009">
    <property type="entry name" value="mRNA_triPase_Cet1_sf"/>
</dbReference>
<keyword evidence="4 8" id="KW-0507">mRNA processing</keyword>
<reference evidence="10 11" key="1">
    <citation type="journal article" date="2018" name="Nat. Ecol. Evol.">
        <title>Pezizomycetes genomes reveal the molecular basis of ectomycorrhizal truffle lifestyle.</title>
        <authorList>
            <person name="Murat C."/>
            <person name="Payen T."/>
            <person name="Noel B."/>
            <person name="Kuo A."/>
            <person name="Morin E."/>
            <person name="Chen J."/>
            <person name="Kohler A."/>
            <person name="Krizsan K."/>
            <person name="Balestrini R."/>
            <person name="Da Silva C."/>
            <person name="Montanini B."/>
            <person name="Hainaut M."/>
            <person name="Levati E."/>
            <person name="Barry K.W."/>
            <person name="Belfiori B."/>
            <person name="Cichocki N."/>
            <person name="Clum A."/>
            <person name="Dockter R.B."/>
            <person name="Fauchery L."/>
            <person name="Guy J."/>
            <person name="Iotti M."/>
            <person name="Le Tacon F."/>
            <person name="Lindquist E.A."/>
            <person name="Lipzen A."/>
            <person name="Malagnac F."/>
            <person name="Mello A."/>
            <person name="Molinier V."/>
            <person name="Miyauchi S."/>
            <person name="Poulain J."/>
            <person name="Riccioni C."/>
            <person name="Rubini A."/>
            <person name="Sitrit Y."/>
            <person name="Splivallo R."/>
            <person name="Traeger S."/>
            <person name="Wang M."/>
            <person name="Zifcakova L."/>
            <person name="Wipf D."/>
            <person name="Zambonelli A."/>
            <person name="Paolocci F."/>
            <person name="Nowrousian M."/>
            <person name="Ottonello S."/>
            <person name="Baldrian P."/>
            <person name="Spatafora J.W."/>
            <person name="Henrissat B."/>
            <person name="Nagy L.G."/>
            <person name="Aury J.M."/>
            <person name="Wincker P."/>
            <person name="Grigoriev I.V."/>
            <person name="Bonfante P."/>
            <person name="Martin F.M."/>
        </authorList>
    </citation>
    <scope>NUCLEOTIDE SEQUENCE [LARGE SCALE GENOMIC DNA]</scope>
    <source>
        <strain evidence="10 11">RN42</strain>
    </source>
</reference>
<dbReference type="GO" id="GO:0004651">
    <property type="term" value="F:polynucleotide 5'-phosphatase activity"/>
    <property type="evidence" value="ECO:0007669"/>
    <property type="project" value="UniProtKB-UniRule"/>
</dbReference>
<gene>
    <name evidence="10" type="ORF">BJ508DRAFT_194532</name>
</gene>
<comment type="similarity">
    <text evidence="3 8">Belongs to the fungal TPase family.</text>
</comment>
<evidence type="ECO:0000256" key="8">
    <source>
        <dbReference type="RuleBase" id="RU367053"/>
    </source>
</evidence>
<comment type="subunit">
    <text evidence="8">Heterodimer. The mRNA-capping enzyme is composed of two separate chains alpha and beta, respectively a mRNA guanylyltransferase and an mRNA 5'-triphosphate monophosphatase.</text>
</comment>
<dbReference type="GO" id="GO:0006370">
    <property type="term" value="P:7-methylguanosine mRNA capping"/>
    <property type="evidence" value="ECO:0007669"/>
    <property type="project" value="UniProtKB-UniRule"/>
</dbReference>
<evidence type="ECO:0000256" key="5">
    <source>
        <dbReference type="ARBA" id="ARBA00022801"/>
    </source>
</evidence>
<evidence type="ECO:0000259" key="9">
    <source>
        <dbReference type="Pfam" id="PF02940"/>
    </source>
</evidence>
<dbReference type="InterPro" id="IPR004206">
    <property type="entry name" value="mRNA_triPase_Cet1"/>
</dbReference>
<dbReference type="CDD" id="cd07470">
    <property type="entry name" value="CYTH-like_mRNA_RTPase"/>
    <property type="match status" value="1"/>
</dbReference>
<evidence type="ECO:0000256" key="4">
    <source>
        <dbReference type="ARBA" id="ARBA00022664"/>
    </source>
</evidence>
<evidence type="ECO:0000256" key="7">
    <source>
        <dbReference type="ARBA" id="ARBA00047740"/>
    </source>
</evidence>
<evidence type="ECO:0000256" key="2">
    <source>
        <dbReference type="ARBA" id="ARBA00004123"/>
    </source>
</evidence>
<dbReference type="PANTHER" id="PTHR28118:SF1">
    <property type="entry name" value="POLYNUCLEOTIDE 5'-TRIPHOSPHATASE CTL1-RELATED"/>
    <property type="match status" value="1"/>
</dbReference>
<evidence type="ECO:0000313" key="11">
    <source>
        <dbReference type="Proteomes" id="UP000275078"/>
    </source>
</evidence>
<dbReference type="Proteomes" id="UP000275078">
    <property type="component" value="Unassembled WGS sequence"/>
</dbReference>
<feature type="non-terminal residue" evidence="10">
    <location>
        <position position="232"/>
    </location>
</feature>
<dbReference type="Gene3D" id="3.20.100.10">
    <property type="entry name" value="mRNA triphosphatase Cet1-like"/>
    <property type="match status" value="1"/>
</dbReference>
<dbReference type="STRING" id="1160509.A0A3N4I5U2"/>
<evidence type="ECO:0000313" key="10">
    <source>
        <dbReference type="EMBL" id="RPA80048.1"/>
    </source>
</evidence>
<dbReference type="EMBL" id="ML119692">
    <property type="protein sequence ID" value="RPA80048.1"/>
    <property type="molecule type" value="Genomic_DNA"/>
</dbReference>
<comment type="function">
    <text evidence="8">First step of mRNA capping. Converts the 5'-triphosphate end of a nascent mRNA chain into a diphosphate end.</text>
</comment>
<keyword evidence="8" id="KW-0506">mRNA capping</keyword>
<keyword evidence="11" id="KW-1185">Reference proteome</keyword>
<dbReference type="InterPro" id="IPR033469">
    <property type="entry name" value="CYTH-like_dom_sf"/>
</dbReference>
<sequence>TIRSIIPLDSLTEQISIFLYTHVVLANDPTYAWNGREGPVIEVEAKLGQLFDSNLQERLSLPVESDCIISSRDSRLRTNFRSSMTEKQHRDLNQFLNQCFQESQPRPGQPVSRVPMKYVHTKERDTFHELPPSQYSLFPPSLKDYFFSRGKPRVRVTTDTKTEKVLHSIVKARIADLNVFCPNSLFDFRISVNIELPWKGQVGPVSERQGKERCKDRMSYKHLAYQIDLTQV</sequence>
<comment type="cofactor">
    <cofactor evidence="1 8">
        <name>Mg(2+)</name>
        <dbReference type="ChEBI" id="CHEBI:18420"/>
    </cofactor>
</comment>
<dbReference type="EC" id="3.6.1.74" evidence="8"/>
<name>A0A3N4I5U2_ASCIM</name>
<dbReference type="SUPFAM" id="SSF55154">
    <property type="entry name" value="CYTH-like phosphatases"/>
    <property type="match status" value="1"/>
</dbReference>
<dbReference type="InterPro" id="IPR040343">
    <property type="entry name" value="Cet1/Ctl1"/>
</dbReference>
<evidence type="ECO:0000256" key="6">
    <source>
        <dbReference type="ARBA" id="ARBA00023242"/>
    </source>
</evidence>
<dbReference type="OrthoDB" id="272147at2759"/>
<dbReference type="GO" id="GO:0140818">
    <property type="term" value="F:mRNA 5'-triphosphate monophosphatase activity"/>
    <property type="evidence" value="ECO:0007669"/>
    <property type="project" value="UniProtKB-EC"/>
</dbReference>
<evidence type="ECO:0000256" key="3">
    <source>
        <dbReference type="ARBA" id="ARBA00006345"/>
    </source>
</evidence>
<feature type="domain" description="mRNA triphosphatase Cet1-like" evidence="9">
    <location>
        <begin position="9"/>
        <end position="232"/>
    </location>
</feature>
<dbReference type="Pfam" id="PF02940">
    <property type="entry name" value="mRNA_triPase"/>
    <property type="match status" value="1"/>
</dbReference>
<dbReference type="AlphaFoldDB" id="A0A3N4I5U2"/>
<comment type="catalytic activity">
    <reaction evidence="7">
        <text>a 5'-end triphospho-ribonucleoside in mRNA + H2O = a 5'-end diphospho-ribonucleoside in mRNA + phosphate + H(+)</text>
        <dbReference type="Rhea" id="RHEA:67004"/>
        <dbReference type="Rhea" id="RHEA-COMP:17164"/>
        <dbReference type="Rhea" id="RHEA-COMP:17165"/>
        <dbReference type="ChEBI" id="CHEBI:15377"/>
        <dbReference type="ChEBI" id="CHEBI:15378"/>
        <dbReference type="ChEBI" id="CHEBI:43474"/>
        <dbReference type="ChEBI" id="CHEBI:167616"/>
        <dbReference type="ChEBI" id="CHEBI:167618"/>
        <dbReference type="EC" id="3.6.1.74"/>
    </reaction>
    <physiologicalReaction direction="left-to-right" evidence="7">
        <dbReference type="Rhea" id="RHEA:67005"/>
    </physiologicalReaction>
</comment>
<keyword evidence="6 8" id="KW-0539">Nucleus</keyword>
<protein>
    <recommendedName>
        <fullName evidence="8">mRNA-capping enzyme subunit beta</fullName>
        <ecNumber evidence="8">3.6.1.74</ecNumber>
    </recommendedName>
    <alternativeName>
        <fullName evidence="8">mRNA 5'-phosphatase</fullName>
    </alternativeName>
    <alternativeName>
        <fullName evidence="8">mRNA 5'-triphosphate monophosphatase</fullName>
    </alternativeName>
</protein>
<accession>A0A3N4I5U2</accession>
<feature type="non-terminal residue" evidence="10">
    <location>
        <position position="1"/>
    </location>
</feature>